<gene>
    <name evidence="7" type="ORF">CHH28_04000</name>
</gene>
<dbReference type="InterPro" id="IPR005598">
    <property type="entry name" value="ATP_synth_I"/>
</dbReference>
<comment type="subcellular location">
    <subcellularLocation>
        <location evidence="1">Cell membrane</location>
        <topology evidence="1">Multi-pass membrane protein</topology>
    </subcellularLocation>
</comment>
<dbReference type="RefSeq" id="WP_094059097.1">
    <property type="nucleotide sequence ID" value="NZ_CP022530.1"/>
</dbReference>
<feature type="transmembrane region" description="Helical" evidence="6">
    <location>
        <begin position="100"/>
        <end position="119"/>
    </location>
</feature>
<keyword evidence="5 6" id="KW-0472">Membrane</keyword>
<dbReference type="EMBL" id="CP022530">
    <property type="protein sequence ID" value="ASP37888.1"/>
    <property type="molecule type" value="Genomic_DNA"/>
</dbReference>
<organism evidence="7 8">
    <name type="scientific">Bacterioplanes sanyensis</name>
    <dbReference type="NCBI Taxonomy" id="1249553"/>
    <lineage>
        <taxon>Bacteria</taxon>
        <taxon>Pseudomonadati</taxon>
        <taxon>Pseudomonadota</taxon>
        <taxon>Gammaproteobacteria</taxon>
        <taxon>Oceanospirillales</taxon>
        <taxon>Oceanospirillaceae</taxon>
        <taxon>Bacterioplanes</taxon>
    </lineage>
</organism>
<reference evidence="7 8" key="1">
    <citation type="submission" date="2017-07" db="EMBL/GenBank/DDBJ databases">
        <title>Annotated genome sequence of Bacterioplanes sanyensis isolated from Red Sea.</title>
        <authorList>
            <person name="Rehman Z.U."/>
        </authorList>
    </citation>
    <scope>NUCLEOTIDE SEQUENCE [LARGE SCALE GENOMIC DNA]</scope>
    <source>
        <strain evidence="7 8">NV9</strain>
    </source>
</reference>
<evidence type="ECO:0000256" key="4">
    <source>
        <dbReference type="ARBA" id="ARBA00022989"/>
    </source>
</evidence>
<name>A0A222FFX2_9GAMM</name>
<feature type="transmembrane region" description="Helical" evidence="6">
    <location>
        <begin position="35"/>
        <end position="57"/>
    </location>
</feature>
<proteinExistence type="predicted"/>
<dbReference type="OrthoDB" id="5702716at2"/>
<evidence type="ECO:0000256" key="1">
    <source>
        <dbReference type="ARBA" id="ARBA00004651"/>
    </source>
</evidence>
<keyword evidence="3 6" id="KW-0812">Transmembrane</keyword>
<evidence type="ECO:0000313" key="8">
    <source>
        <dbReference type="Proteomes" id="UP000202440"/>
    </source>
</evidence>
<dbReference type="Proteomes" id="UP000202440">
    <property type="component" value="Chromosome"/>
</dbReference>
<evidence type="ECO:0000256" key="6">
    <source>
        <dbReference type="SAM" id="Phobius"/>
    </source>
</evidence>
<keyword evidence="2" id="KW-1003">Cell membrane</keyword>
<dbReference type="Pfam" id="PF03899">
    <property type="entry name" value="ATP-synt_I"/>
    <property type="match status" value="1"/>
</dbReference>
<dbReference type="AlphaFoldDB" id="A0A222FFX2"/>
<protein>
    <submittedName>
        <fullName evidence="7">ATP F0F1 synthase subunit I</fullName>
    </submittedName>
</protein>
<feature type="transmembrane region" description="Helical" evidence="6">
    <location>
        <begin position="12"/>
        <end position="29"/>
    </location>
</feature>
<dbReference type="GO" id="GO:0005886">
    <property type="term" value="C:plasma membrane"/>
    <property type="evidence" value="ECO:0007669"/>
    <property type="project" value="UniProtKB-SubCell"/>
</dbReference>
<evidence type="ECO:0000256" key="2">
    <source>
        <dbReference type="ARBA" id="ARBA00022475"/>
    </source>
</evidence>
<sequence>MSSIPRPPAYKIVLIQLVVTLIVALLAWLHSDVAAGSALLGGLLCALPNAYFIWRVFRFTGARSTPRIVQSLYRGEAWKFLLTAMGFAVVFIHVEPLNYLALFAGYLTVQLGHVFSAGLKNF</sequence>
<evidence type="ECO:0000256" key="3">
    <source>
        <dbReference type="ARBA" id="ARBA00022692"/>
    </source>
</evidence>
<keyword evidence="8" id="KW-1185">Reference proteome</keyword>
<accession>A0A222FFX2</accession>
<evidence type="ECO:0000256" key="5">
    <source>
        <dbReference type="ARBA" id="ARBA00023136"/>
    </source>
</evidence>
<evidence type="ECO:0000313" key="7">
    <source>
        <dbReference type="EMBL" id="ASP37888.1"/>
    </source>
</evidence>
<dbReference type="KEGG" id="bsan:CHH28_04000"/>
<feature type="transmembrane region" description="Helical" evidence="6">
    <location>
        <begin position="77"/>
        <end position="94"/>
    </location>
</feature>
<keyword evidence="4 6" id="KW-1133">Transmembrane helix</keyword>